<reference evidence="2" key="1">
    <citation type="submission" date="2020-06" db="EMBL/GenBank/DDBJ databases">
        <title>Whole Genome Sequence of Bradyrhizobium sp. Strain 1S1.</title>
        <authorList>
            <person name="Bromfield E.S.P."/>
            <person name="Cloutier S."/>
        </authorList>
    </citation>
    <scope>NUCLEOTIDE SEQUENCE [LARGE SCALE GENOMIC DNA]</scope>
    <source>
        <strain evidence="2">1S1</strain>
    </source>
</reference>
<sequence length="71" mass="7569">MRSLLLIAATLLSFAATMTFESSDANAVVCARGVYRAGCAGYRGGAVVVRKPVVAGCRWVWVGGVKVRRCY</sequence>
<proteinExistence type="predicted"/>
<feature type="signal peptide" evidence="1">
    <location>
        <begin position="1"/>
        <end position="27"/>
    </location>
</feature>
<evidence type="ECO:0000313" key="4">
    <source>
        <dbReference type="Proteomes" id="UP001432046"/>
    </source>
</evidence>
<dbReference type="Proteomes" id="UP001432046">
    <property type="component" value="Chromosome"/>
</dbReference>
<reference evidence="3" key="3">
    <citation type="submission" date="2024-03" db="EMBL/GenBank/DDBJ databases">
        <authorList>
            <person name="Bromfield E.S.P."/>
            <person name="Cloutier S."/>
        </authorList>
    </citation>
    <scope>NUCLEOTIDE SEQUENCE</scope>
    <source>
        <strain evidence="3">5S5</strain>
    </source>
</reference>
<reference evidence="3" key="2">
    <citation type="journal article" date="2021" name="Int. J. Syst. Evol. Microbiol.">
        <title>Bradyrhizobium septentrionale sp. nov. (sv. septentrionale) and Bradyrhizobium quebecense sp. nov. (sv. septentrionale) associated with legumes native to Canada possess rearranged symbiosis genes and numerous insertion sequences.</title>
        <authorList>
            <person name="Bromfield E.S.P."/>
            <person name="Cloutier S."/>
        </authorList>
    </citation>
    <scope>NUCLEOTIDE SEQUENCE</scope>
    <source>
        <strain evidence="3">5S5</strain>
    </source>
</reference>
<dbReference type="RefSeq" id="WP_166211755.1">
    <property type="nucleotide sequence ID" value="NZ_CP088285.1"/>
</dbReference>
<name>A0A973VUC5_9BRAD</name>
<evidence type="ECO:0000313" key="3">
    <source>
        <dbReference type="EMBL" id="WXC79588.1"/>
    </source>
</evidence>
<dbReference type="EMBL" id="JAAOLE020000001">
    <property type="protein sequence ID" value="NVI41913.1"/>
    <property type="molecule type" value="Genomic_DNA"/>
</dbReference>
<protein>
    <submittedName>
        <fullName evidence="2">Uncharacterized protein</fullName>
    </submittedName>
</protein>
<accession>A0A973VUC5</accession>
<dbReference type="AlphaFoldDB" id="A0A973VUC5"/>
<organism evidence="2">
    <name type="scientific">Bradyrhizobium septentrionale</name>
    <dbReference type="NCBI Taxonomy" id="1404411"/>
    <lineage>
        <taxon>Bacteria</taxon>
        <taxon>Pseudomonadati</taxon>
        <taxon>Pseudomonadota</taxon>
        <taxon>Alphaproteobacteria</taxon>
        <taxon>Hyphomicrobiales</taxon>
        <taxon>Nitrobacteraceae</taxon>
        <taxon>Bradyrhizobium</taxon>
    </lineage>
</organism>
<evidence type="ECO:0000313" key="2">
    <source>
        <dbReference type="EMBL" id="NVI41913.1"/>
    </source>
</evidence>
<keyword evidence="1" id="KW-0732">Signal</keyword>
<feature type="chain" id="PRO_5036893219" evidence="1">
    <location>
        <begin position="28"/>
        <end position="71"/>
    </location>
</feature>
<keyword evidence="4" id="KW-1185">Reference proteome</keyword>
<evidence type="ECO:0000256" key="1">
    <source>
        <dbReference type="SAM" id="SignalP"/>
    </source>
</evidence>
<dbReference type="EMBL" id="CP147711">
    <property type="protein sequence ID" value="WXC79588.1"/>
    <property type="molecule type" value="Genomic_DNA"/>
</dbReference>
<gene>
    <name evidence="2" type="ORF">HAP48_002125</name>
    <name evidence="3" type="ORF">WDK88_41635</name>
</gene>